<gene>
    <name evidence="2" type="ORF">HKI87_08g52060</name>
</gene>
<name>A0AAX4PC62_9CHLO</name>
<dbReference type="EMBL" id="CP151508">
    <property type="protein sequence ID" value="WZN63656.1"/>
    <property type="molecule type" value="Genomic_DNA"/>
</dbReference>
<organism evidence="2 3">
    <name type="scientific">Chloropicon roscoffensis</name>
    <dbReference type="NCBI Taxonomy" id="1461544"/>
    <lineage>
        <taxon>Eukaryota</taxon>
        <taxon>Viridiplantae</taxon>
        <taxon>Chlorophyta</taxon>
        <taxon>Chloropicophyceae</taxon>
        <taxon>Chloropicales</taxon>
        <taxon>Chloropicaceae</taxon>
        <taxon>Chloropicon</taxon>
    </lineage>
</organism>
<keyword evidence="1" id="KW-0812">Transmembrane</keyword>
<dbReference type="Proteomes" id="UP001472866">
    <property type="component" value="Chromosome 08"/>
</dbReference>
<dbReference type="AlphaFoldDB" id="A0AAX4PC62"/>
<evidence type="ECO:0000313" key="2">
    <source>
        <dbReference type="EMBL" id="WZN63656.1"/>
    </source>
</evidence>
<evidence type="ECO:0000256" key="1">
    <source>
        <dbReference type="SAM" id="Phobius"/>
    </source>
</evidence>
<keyword evidence="1" id="KW-1133">Transmembrane helix</keyword>
<keyword evidence="3" id="KW-1185">Reference proteome</keyword>
<feature type="transmembrane region" description="Helical" evidence="1">
    <location>
        <begin position="44"/>
        <end position="70"/>
    </location>
</feature>
<keyword evidence="1" id="KW-0472">Membrane</keyword>
<evidence type="ECO:0000313" key="3">
    <source>
        <dbReference type="Proteomes" id="UP001472866"/>
    </source>
</evidence>
<sequence length="111" mass="11962">MPHSSLKIWSASFLVGVKMSAPIPSTRALHFSSVSFSSTGTAEARVLAALVVTSEWLLALAALALAVMFFSEPVRPRTRMLLEARLSSLVVVDLILQDSLLGQEALVQHES</sequence>
<reference evidence="2 3" key="1">
    <citation type="submission" date="2024-03" db="EMBL/GenBank/DDBJ databases">
        <title>Complete genome sequence of the green alga Chloropicon roscoffensis RCC1871.</title>
        <authorList>
            <person name="Lemieux C."/>
            <person name="Pombert J.-F."/>
            <person name="Otis C."/>
            <person name="Turmel M."/>
        </authorList>
    </citation>
    <scope>NUCLEOTIDE SEQUENCE [LARGE SCALE GENOMIC DNA]</scope>
    <source>
        <strain evidence="2 3">RCC1871</strain>
    </source>
</reference>
<accession>A0AAX4PC62</accession>
<proteinExistence type="predicted"/>
<protein>
    <submittedName>
        <fullName evidence="2">Uncharacterized protein</fullName>
    </submittedName>
</protein>